<protein>
    <recommendedName>
        <fullName evidence="6">DUF1232 domain-containing protein</fullName>
    </recommendedName>
</protein>
<organism evidence="7 8">
    <name type="scientific">Ahniella affigens</name>
    <dbReference type="NCBI Taxonomy" id="2021234"/>
    <lineage>
        <taxon>Bacteria</taxon>
        <taxon>Pseudomonadati</taxon>
        <taxon>Pseudomonadota</taxon>
        <taxon>Gammaproteobacteria</taxon>
        <taxon>Lysobacterales</taxon>
        <taxon>Rhodanobacteraceae</taxon>
        <taxon>Ahniella</taxon>
    </lineage>
</organism>
<evidence type="ECO:0000256" key="3">
    <source>
        <dbReference type="ARBA" id="ARBA00022989"/>
    </source>
</evidence>
<keyword evidence="3" id="KW-1133">Transmembrane helix</keyword>
<evidence type="ECO:0000256" key="2">
    <source>
        <dbReference type="ARBA" id="ARBA00022692"/>
    </source>
</evidence>
<keyword evidence="4" id="KW-0472">Membrane</keyword>
<sequence>MVHDEGWGLPEDEKARVLTALTYFADPKDVIPDHVPVVGYLDDAIMIELCVRELKHELESYLDFVSFRTNEAAERGLDPVTLGRAEWLEDRRQELQDRMRRRRDRDRYSGSGGGGGSFFKFR</sequence>
<dbReference type="AlphaFoldDB" id="A0A2P1PZG9"/>
<feature type="region of interest" description="Disordered" evidence="5">
    <location>
        <begin position="97"/>
        <end position="122"/>
    </location>
</feature>
<reference evidence="7 8" key="1">
    <citation type="submission" date="2018-03" db="EMBL/GenBank/DDBJ databases">
        <title>Ahniella affigens gen. nov., sp. nov., a gammaproteobacterium isolated from sandy soil near a stream.</title>
        <authorList>
            <person name="Ko Y."/>
            <person name="Kim J.-H."/>
        </authorList>
    </citation>
    <scope>NUCLEOTIDE SEQUENCE [LARGE SCALE GENOMIC DNA]</scope>
    <source>
        <strain evidence="7 8">D13</strain>
    </source>
</reference>
<evidence type="ECO:0000256" key="1">
    <source>
        <dbReference type="ARBA" id="ARBA00004127"/>
    </source>
</evidence>
<evidence type="ECO:0000259" key="6">
    <source>
        <dbReference type="Pfam" id="PF06803"/>
    </source>
</evidence>
<evidence type="ECO:0000256" key="5">
    <source>
        <dbReference type="SAM" id="MobiDB-lite"/>
    </source>
</evidence>
<feature type="domain" description="DUF1232" evidence="6">
    <location>
        <begin position="14"/>
        <end position="47"/>
    </location>
</feature>
<accession>A0A2P1PZG9</accession>
<evidence type="ECO:0000256" key="4">
    <source>
        <dbReference type="ARBA" id="ARBA00023136"/>
    </source>
</evidence>
<reference evidence="7 8" key="2">
    <citation type="submission" date="2018-03" db="EMBL/GenBank/DDBJ databases">
        <authorList>
            <person name="Keele B.F."/>
        </authorList>
    </citation>
    <scope>NUCLEOTIDE SEQUENCE [LARGE SCALE GENOMIC DNA]</scope>
    <source>
        <strain evidence="7 8">D13</strain>
    </source>
</reference>
<dbReference type="KEGG" id="xba:C7S18_22930"/>
<keyword evidence="8" id="KW-1185">Reference proteome</keyword>
<dbReference type="OrthoDB" id="9813247at2"/>
<dbReference type="Proteomes" id="UP000241074">
    <property type="component" value="Chromosome"/>
</dbReference>
<name>A0A2P1PZG9_9GAMM</name>
<feature type="compositionally biased region" description="Gly residues" evidence="5">
    <location>
        <begin position="110"/>
        <end position="122"/>
    </location>
</feature>
<gene>
    <name evidence="7" type="ORF">C7S18_22930</name>
</gene>
<dbReference type="EMBL" id="CP027860">
    <property type="protein sequence ID" value="AVQ00238.1"/>
    <property type="molecule type" value="Genomic_DNA"/>
</dbReference>
<dbReference type="GO" id="GO:0012505">
    <property type="term" value="C:endomembrane system"/>
    <property type="evidence" value="ECO:0007669"/>
    <property type="project" value="UniProtKB-SubCell"/>
</dbReference>
<dbReference type="Pfam" id="PF06803">
    <property type="entry name" value="DUF1232"/>
    <property type="match status" value="1"/>
</dbReference>
<comment type="subcellular location">
    <subcellularLocation>
        <location evidence="1">Endomembrane system</location>
        <topology evidence="1">Multi-pass membrane protein</topology>
    </subcellularLocation>
</comment>
<keyword evidence="2" id="KW-0812">Transmembrane</keyword>
<dbReference type="InterPro" id="IPR010652">
    <property type="entry name" value="DUF1232"/>
</dbReference>
<evidence type="ECO:0000313" key="7">
    <source>
        <dbReference type="EMBL" id="AVQ00238.1"/>
    </source>
</evidence>
<proteinExistence type="predicted"/>
<evidence type="ECO:0000313" key="8">
    <source>
        <dbReference type="Proteomes" id="UP000241074"/>
    </source>
</evidence>